<accession>A0A517T8G3</accession>
<dbReference type="KEGG" id="chya:V22_19110"/>
<name>A0A517T8G3_9PLAN</name>
<keyword evidence="2" id="KW-1185">Reference proteome</keyword>
<gene>
    <name evidence="1" type="ORF">V22_19110</name>
</gene>
<dbReference type="AlphaFoldDB" id="A0A517T8G3"/>
<evidence type="ECO:0000313" key="2">
    <source>
        <dbReference type="Proteomes" id="UP000319976"/>
    </source>
</evidence>
<sequence length="123" mass="13988">MKESLDKFGEFFVRNLRDKMLDDLEMLMAGSWKAPALQNLQERLAAMSDDQRSTIRDTAERLITTGMHDFLFAVQEDSDAEGSIRLEVDGVEIAKTSDGLHGEIFTEDGWIERFSKYPPKNNG</sequence>
<organism evidence="1 2">
    <name type="scientific">Calycomorphotria hydatis</name>
    <dbReference type="NCBI Taxonomy" id="2528027"/>
    <lineage>
        <taxon>Bacteria</taxon>
        <taxon>Pseudomonadati</taxon>
        <taxon>Planctomycetota</taxon>
        <taxon>Planctomycetia</taxon>
        <taxon>Planctomycetales</taxon>
        <taxon>Planctomycetaceae</taxon>
        <taxon>Calycomorphotria</taxon>
    </lineage>
</organism>
<dbReference type="Proteomes" id="UP000319976">
    <property type="component" value="Chromosome"/>
</dbReference>
<protein>
    <submittedName>
        <fullName evidence="1">Uncharacterized protein</fullName>
    </submittedName>
</protein>
<proteinExistence type="predicted"/>
<evidence type="ECO:0000313" key="1">
    <source>
        <dbReference type="EMBL" id="QDT64670.1"/>
    </source>
</evidence>
<dbReference type="EMBL" id="CP036316">
    <property type="protein sequence ID" value="QDT64670.1"/>
    <property type="molecule type" value="Genomic_DNA"/>
</dbReference>
<reference evidence="1 2" key="1">
    <citation type="submission" date="2019-02" db="EMBL/GenBank/DDBJ databases">
        <title>Deep-cultivation of Planctomycetes and their phenomic and genomic characterization uncovers novel biology.</title>
        <authorList>
            <person name="Wiegand S."/>
            <person name="Jogler M."/>
            <person name="Boedeker C."/>
            <person name="Pinto D."/>
            <person name="Vollmers J."/>
            <person name="Rivas-Marin E."/>
            <person name="Kohn T."/>
            <person name="Peeters S.H."/>
            <person name="Heuer A."/>
            <person name="Rast P."/>
            <person name="Oberbeckmann S."/>
            <person name="Bunk B."/>
            <person name="Jeske O."/>
            <person name="Meyerdierks A."/>
            <person name="Storesund J.E."/>
            <person name="Kallscheuer N."/>
            <person name="Luecker S."/>
            <person name="Lage O.M."/>
            <person name="Pohl T."/>
            <person name="Merkel B.J."/>
            <person name="Hornburger P."/>
            <person name="Mueller R.-W."/>
            <person name="Bruemmer F."/>
            <person name="Labrenz M."/>
            <person name="Spormann A.M."/>
            <person name="Op den Camp H."/>
            <person name="Overmann J."/>
            <person name="Amann R."/>
            <person name="Jetten M.S.M."/>
            <person name="Mascher T."/>
            <person name="Medema M.H."/>
            <person name="Devos D.P."/>
            <person name="Kaster A.-K."/>
            <person name="Ovreas L."/>
            <person name="Rohde M."/>
            <person name="Galperin M.Y."/>
            <person name="Jogler C."/>
        </authorList>
    </citation>
    <scope>NUCLEOTIDE SEQUENCE [LARGE SCALE GENOMIC DNA]</scope>
    <source>
        <strain evidence="1 2">V22</strain>
    </source>
</reference>